<dbReference type="InterPro" id="IPR012932">
    <property type="entry name" value="VKOR"/>
</dbReference>
<dbReference type="PANTHER" id="PTHR14519:SF8">
    <property type="entry name" value="VITAMIN K EPOXIDE REDUCTASE COMPLEX SUBUNIT 1"/>
    <property type="match status" value="1"/>
</dbReference>
<sequence>MGQPVDAEQRKRFYDRFGAVTALVGLAVSLYSLYVEVMLDKYATNYEPACDVNSLISCSKALHSPFGTGLGLVEHILGAEHFLNQKNALYGVMVYGLMAPLQLADNRRAVSVAFAICVLMNALTVYLMLVLVYLRVICPVCFAIYIINGVLLFVSMKRRRISDFLLSKKRT</sequence>
<accession>A0A915B9W8</accession>
<feature type="transmembrane region" description="Helical" evidence="12">
    <location>
        <begin position="17"/>
        <end position="34"/>
    </location>
</feature>
<evidence type="ECO:0000256" key="5">
    <source>
        <dbReference type="ARBA" id="ARBA00022719"/>
    </source>
</evidence>
<evidence type="ECO:0000256" key="1">
    <source>
        <dbReference type="ARBA" id="ARBA00004477"/>
    </source>
</evidence>
<organism evidence="14 15">
    <name type="scientific">Parascaris univalens</name>
    <name type="common">Nematode worm</name>
    <dbReference type="NCBI Taxonomy" id="6257"/>
    <lineage>
        <taxon>Eukaryota</taxon>
        <taxon>Metazoa</taxon>
        <taxon>Ecdysozoa</taxon>
        <taxon>Nematoda</taxon>
        <taxon>Chromadorea</taxon>
        <taxon>Rhabditida</taxon>
        <taxon>Spirurina</taxon>
        <taxon>Ascaridomorpha</taxon>
        <taxon>Ascaridoidea</taxon>
        <taxon>Ascarididae</taxon>
        <taxon>Parascaris</taxon>
    </lineage>
</organism>
<dbReference type="SMART" id="SM00756">
    <property type="entry name" value="VKc"/>
    <property type="match status" value="1"/>
</dbReference>
<keyword evidence="4 12" id="KW-0812">Transmembrane</keyword>
<evidence type="ECO:0000313" key="15">
    <source>
        <dbReference type="WBParaSite" id="PgR029_g082_t01"/>
    </source>
</evidence>
<evidence type="ECO:0000256" key="11">
    <source>
        <dbReference type="ARBA" id="ARBA00023284"/>
    </source>
</evidence>
<dbReference type="GO" id="GO:0048038">
    <property type="term" value="F:quinone binding"/>
    <property type="evidence" value="ECO:0007669"/>
    <property type="project" value="UniProtKB-KW"/>
</dbReference>
<evidence type="ECO:0000256" key="6">
    <source>
        <dbReference type="ARBA" id="ARBA00022824"/>
    </source>
</evidence>
<keyword evidence="7 12" id="KW-1133">Transmembrane helix</keyword>
<dbReference type="PANTHER" id="PTHR14519">
    <property type="entry name" value="VITAMIN K EPOXIDE REDUCTASE COMPLEX, SUBUNIT 1"/>
    <property type="match status" value="1"/>
</dbReference>
<evidence type="ECO:0000259" key="13">
    <source>
        <dbReference type="SMART" id="SM00756"/>
    </source>
</evidence>
<evidence type="ECO:0000256" key="10">
    <source>
        <dbReference type="ARBA" id="ARBA00023157"/>
    </source>
</evidence>
<dbReference type="InterPro" id="IPR042406">
    <property type="entry name" value="VKORC1/VKORC1L1"/>
</dbReference>
<name>A0A915B9W8_PARUN</name>
<evidence type="ECO:0000256" key="2">
    <source>
        <dbReference type="ARBA" id="ARBA00006214"/>
    </source>
</evidence>
<feature type="transmembrane region" description="Helical" evidence="12">
    <location>
        <begin position="87"/>
        <end position="104"/>
    </location>
</feature>
<keyword evidence="10" id="KW-1015">Disulfide bond</keyword>
<proteinExistence type="inferred from homology"/>
<keyword evidence="5" id="KW-0874">Quinone</keyword>
<evidence type="ECO:0000256" key="9">
    <source>
        <dbReference type="ARBA" id="ARBA00023136"/>
    </source>
</evidence>
<dbReference type="Pfam" id="PF07884">
    <property type="entry name" value="VKOR"/>
    <property type="match status" value="1"/>
</dbReference>
<keyword evidence="11" id="KW-0676">Redox-active center</keyword>
<dbReference type="GO" id="GO:0042373">
    <property type="term" value="P:vitamin K metabolic process"/>
    <property type="evidence" value="ECO:0007669"/>
    <property type="project" value="InterPro"/>
</dbReference>
<dbReference type="WBParaSite" id="PgR029_g082_t01">
    <property type="protein sequence ID" value="PgR029_g082_t01"/>
    <property type="gene ID" value="PgR029_g082"/>
</dbReference>
<evidence type="ECO:0000313" key="14">
    <source>
        <dbReference type="Proteomes" id="UP000887569"/>
    </source>
</evidence>
<comment type="subcellular location">
    <subcellularLocation>
        <location evidence="1">Endoplasmic reticulum membrane</location>
        <topology evidence="1">Multi-pass membrane protein</topology>
    </subcellularLocation>
</comment>
<evidence type="ECO:0000256" key="7">
    <source>
        <dbReference type="ARBA" id="ARBA00022989"/>
    </source>
</evidence>
<feature type="transmembrane region" description="Helical" evidence="12">
    <location>
        <begin position="133"/>
        <end position="154"/>
    </location>
</feature>
<evidence type="ECO:0000256" key="8">
    <source>
        <dbReference type="ARBA" id="ARBA00023002"/>
    </source>
</evidence>
<protein>
    <recommendedName>
        <fullName evidence="3">vitamin-K-epoxide reductase (warfarin-sensitive)</fullName>
        <ecNumber evidence="3">1.17.4.4</ecNumber>
    </recommendedName>
</protein>
<dbReference type="InterPro" id="IPR038354">
    <property type="entry name" value="VKOR_sf"/>
</dbReference>
<evidence type="ECO:0000256" key="3">
    <source>
        <dbReference type="ARBA" id="ARBA00012278"/>
    </source>
</evidence>
<keyword evidence="8" id="KW-0560">Oxidoreductase</keyword>
<feature type="transmembrane region" description="Helical" evidence="12">
    <location>
        <begin position="109"/>
        <end position="127"/>
    </location>
</feature>
<reference evidence="15" key="1">
    <citation type="submission" date="2022-11" db="UniProtKB">
        <authorList>
            <consortium name="WormBaseParasite"/>
        </authorList>
    </citation>
    <scope>IDENTIFICATION</scope>
</reference>
<comment type="similarity">
    <text evidence="2">Belongs to the VKOR family.</text>
</comment>
<dbReference type="AlphaFoldDB" id="A0A915B9W8"/>
<dbReference type="Proteomes" id="UP000887569">
    <property type="component" value="Unplaced"/>
</dbReference>
<keyword evidence="9 12" id="KW-0472">Membrane</keyword>
<dbReference type="EC" id="1.17.4.4" evidence="3"/>
<evidence type="ECO:0000256" key="12">
    <source>
        <dbReference type="SAM" id="Phobius"/>
    </source>
</evidence>
<dbReference type="GO" id="GO:0005789">
    <property type="term" value="C:endoplasmic reticulum membrane"/>
    <property type="evidence" value="ECO:0007669"/>
    <property type="project" value="UniProtKB-SubCell"/>
</dbReference>
<dbReference type="Gene3D" id="1.20.1440.130">
    <property type="entry name" value="VKOR domain"/>
    <property type="match status" value="1"/>
</dbReference>
<dbReference type="CDD" id="cd12917">
    <property type="entry name" value="VKOR_euk"/>
    <property type="match status" value="1"/>
</dbReference>
<keyword evidence="6" id="KW-0256">Endoplasmic reticulum</keyword>
<keyword evidence="14" id="KW-1185">Reference proteome</keyword>
<dbReference type="GO" id="GO:0047057">
    <property type="term" value="F:vitamin-K-epoxide reductase (warfarin-sensitive) activity"/>
    <property type="evidence" value="ECO:0007669"/>
    <property type="project" value="UniProtKB-EC"/>
</dbReference>
<feature type="domain" description="Vitamin K epoxide reductase" evidence="13">
    <location>
        <begin position="11"/>
        <end position="159"/>
    </location>
</feature>
<evidence type="ECO:0000256" key="4">
    <source>
        <dbReference type="ARBA" id="ARBA00022692"/>
    </source>
</evidence>